<organism evidence="3 4">
    <name type="scientific">Niveispirillum lacus</name>
    <dbReference type="NCBI Taxonomy" id="1981099"/>
    <lineage>
        <taxon>Bacteria</taxon>
        <taxon>Pseudomonadati</taxon>
        <taxon>Pseudomonadota</taxon>
        <taxon>Alphaproteobacteria</taxon>
        <taxon>Rhodospirillales</taxon>
        <taxon>Azospirillaceae</taxon>
        <taxon>Niveispirillum</taxon>
    </lineage>
</organism>
<name>A0A255Z1U0_9PROT</name>
<dbReference type="EMBL" id="NOXU01000026">
    <property type="protein sequence ID" value="OYQ35391.1"/>
    <property type="molecule type" value="Genomic_DNA"/>
</dbReference>
<keyword evidence="4" id="KW-1185">Reference proteome</keyword>
<dbReference type="InterPro" id="IPR029062">
    <property type="entry name" value="Class_I_gatase-like"/>
</dbReference>
<dbReference type="InterPro" id="IPR006286">
    <property type="entry name" value="C56_PfpI-like"/>
</dbReference>
<gene>
    <name evidence="3" type="ORF">CHU95_08950</name>
</gene>
<evidence type="ECO:0000313" key="4">
    <source>
        <dbReference type="Proteomes" id="UP000216998"/>
    </source>
</evidence>
<comment type="caution">
    <text evidence="3">The sequence shown here is derived from an EMBL/GenBank/DDBJ whole genome shotgun (WGS) entry which is preliminary data.</text>
</comment>
<sequence>MTEQLLAGKNIAILVANGFEELEMTEPQRALLKAGAKPKVISPEQGLVNGWHGAAWGHYFPTDRHVGEVLAADFDLLVLPGGDRSVAKLASNPHTRRIVGSFVDSGKGIAAFGKGVELLALVERIKGRTVTGADSAKATLEAAGAKWSDDEIVQDRFLLTAKSNEDMSGLIDAMLRNFVAAVEQRKAAA</sequence>
<dbReference type="RefSeq" id="WP_094455951.1">
    <property type="nucleotide sequence ID" value="NZ_NOXU01000026.1"/>
</dbReference>
<evidence type="ECO:0000313" key="3">
    <source>
        <dbReference type="EMBL" id="OYQ35391.1"/>
    </source>
</evidence>
<dbReference type="AlphaFoldDB" id="A0A255Z1U0"/>
<dbReference type="Gene3D" id="3.40.50.880">
    <property type="match status" value="1"/>
</dbReference>
<accession>A0A255Z1U0</accession>
<comment type="similarity">
    <text evidence="1">Belongs to the peptidase C56 family.</text>
</comment>
<dbReference type="SUPFAM" id="SSF52317">
    <property type="entry name" value="Class I glutamine amidotransferase-like"/>
    <property type="match status" value="1"/>
</dbReference>
<dbReference type="Proteomes" id="UP000216998">
    <property type="component" value="Unassembled WGS sequence"/>
</dbReference>
<protein>
    <submittedName>
        <fullName evidence="3">Peptidase C56</fullName>
    </submittedName>
</protein>
<reference evidence="3 4" key="1">
    <citation type="submission" date="2017-07" db="EMBL/GenBank/DDBJ databases">
        <title>Niveispirillum cyanobacteriorum sp. nov., isolated from cyanobacterial aggregates in a eutrophic lake.</title>
        <authorList>
            <person name="Cai H."/>
        </authorList>
    </citation>
    <scope>NUCLEOTIDE SEQUENCE [LARGE SCALE GENOMIC DNA]</scope>
    <source>
        <strain evidence="4">TH1-14</strain>
    </source>
</reference>
<evidence type="ECO:0000259" key="2">
    <source>
        <dbReference type="Pfam" id="PF01965"/>
    </source>
</evidence>
<proteinExistence type="inferred from homology"/>
<dbReference type="Pfam" id="PF01965">
    <property type="entry name" value="DJ-1_PfpI"/>
    <property type="match status" value="1"/>
</dbReference>
<dbReference type="OrthoDB" id="9792284at2"/>
<evidence type="ECO:0000256" key="1">
    <source>
        <dbReference type="ARBA" id="ARBA00008542"/>
    </source>
</evidence>
<dbReference type="InterPro" id="IPR002818">
    <property type="entry name" value="DJ-1/PfpI"/>
</dbReference>
<dbReference type="PANTHER" id="PTHR42733">
    <property type="entry name" value="DJ-1 PROTEIN"/>
    <property type="match status" value="1"/>
</dbReference>
<feature type="domain" description="DJ-1/PfpI" evidence="2">
    <location>
        <begin position="9"/>
        <end position="173"/>
    </location>
</feature>
<dbReference type="PANTHER" id="PTHR42733:SF12">
    <property type="entry name" value="PROTEINASE"/>
    <property type="match status" value="1"/>
</dbReference>